<evidence type="ECO:0000313" key="2">
    <source>
        <dbReference type="EMBL" id="SEL36570.1"/>
    </source>
</evidence>
<dbReference type="STRING" id="235985.SAMN05414137_10815"/>
<protein>
    <submittedName>
        <fullName evidence="2">Uncharacterized protein</fullName>
    </submittedName>
</protein>
<keyword evidence="3" id="KW-1185">Reference proteome</keyword>
<reference evidence="3" key="1">
    <citation type="submission" date="2016-10" db="EMBL/GenBank/DDBJ databases">
        <authorList>
            <person name="Varghese N."/>
        </authorList>
    </citation>
    <scope>NUCLEOTIDE SEQUENCE [LARGE SCALE GENOMIC DNA]</scope>
    <source>
        <strain evidence="3">DSM 45096 / BCRC 16803 / CGMCC 4.1857 / CIP 109030 / JCM 12277 / KCTC 19219 / NBRC 100920 / 33214</strain>
    </source>
</reference>
<name>A0A1H7PL95_STRJI</name>
<dbReference type="RefSeq" id="WP_161791254.1">
    <property type="nucleotide sequence ID" value="NZ_BBPN01000013.1"/>
</dbReference>
<sequence>MSTIPPTRRVGTDRSFHDALPARSGPPARWESPGEAGQYDEAPAKAL</sequence>
<feature type="region of interest" description="Disordered" evidence="1">
    <location>
        <begin position="1"/>
        <end position="47"/>
    </location>
</feature>
<dbReference type="AlphaFoldDB" id="A0A1H7PL95"/>
<proteinExistence type="predicted"/>
<evidence type="ECO:0000313" key="3">
    <source>
        <dbReference type="Proteomes" id="UP000183015"/>
    </source>
</evidence>
<dbReference type="Proteomes" id="UP000183015">
    <property type="component" value="Unassembled WGS sequence"/>
</dbReference>
<accession>A0A1H7PL95</accession>
<gene>
    <name evidence="2" type="ORF">SAMN05414137_10815</name>
</gene>
<evidence type="ECO:0000256" key="1">
    <source>
        <dbReference type="SAM" id="MobiDB-lite"/>
    </source>
</evidence>
<organism evidence="2 3">
    <name type="scientific">Streptacidiphilus jiangxiensis</name>
    <dbReference type="NCBI Taxonomy" id="235985"/>
    <lineage>
        <taxon>Bacteria</taxon>
        <taxon>Bacillati</taxon>
        <taxon>Actinomycetota</taxon>
        <taxon>Actinomycetes</taxon>
        <taxon>Kitasatosporales</taxon>
        <taxon>Streptomycetaceae</taxon>
        <taxon>Streptacidiphilus</taxon>
    </lineage>
</organism>
<dbReference type="EMBL" id="FOAZ01000008">
    <property type="protein sequence ID" value="SEL36570.1"/>
    <property type="molecule type" value="Genomic_DNA"/>
</dbReference>